<dbReference type="RefSeq" id="WP_213124793.1">
    <property type="nucleotide sequence ID" value="NZ_JAGYPG010000002.1"/>
</dbReference>
<evidence type="ECO:0000259" key="2">
    <source>
        <dbReference type="PROSITE" id="PS51819"/>
    </source>
</evidence>
<name>A0A942YGJ8_9BACI</name>
<accession>A0A942YGJ8</accession>
<comment type="caution">
    <text evidence="3">The sequence shown here is derived from an EMBL/GenBank/DDBJ whole genome shotgun (WGS) entry which is preliminary data.</text>
</comment>
<dbReference type="PROSITE" id="PS00934">
    <property type="entry name" value="GLYOXALASE_I_1"/>
    <property type="match status" value="1"/>
</dbReference>
<dbReference type="Gene3D" id="3.10.180.10">
    <property type="entry name" value="2,3-Dihydroxybiphenyl 1,2-Dioxygenase, domain 1"/>
    <property type="match status" value="1"/>
</dbReference>
<dbReference type="SUPFAM" id="SSF54593">
    <property type="entry name" value="Glyoxalase/Bleomycin resistance protein/Dihydroxybiphenyl dioxygenase"/>
    <property type="match status" value="1"/>
</dbReference>
<dbReference type="GO" id="GO:0004462">
    <property type="term" value="F:lactoylglutathione lyase activity"/>
    <property type="evidence" value="ECO:0007669"/>
    <property type="project" value="InterPro"/>
</dbReference>
<protein>
    <submittedName>
        <fullName evidence="3">VOC family protein</fullName>
    </submittedName>
</protein>
<dbReference type="Pfam" id="PF00903">
    <property type="entry name" value="Glyoxalase"/>
    <property type="match status" value="1"/>
</dbReference>
<keyword evidence="4" id="KW-1185">Reference proteome</keyword>
<dbReference type="InterPro" id="IPR004360">
    <property type="entry name" value="Glyas_Fos-R_dOase_dom"/>
</dbReference>
<sequence>MEKFKVLGFGHVGLSVRDVEKSYNFYKNMLGFQVVWEHFNENGKRTLLFIGNGSCVIEFLDAKQDRWTGSMDLSTIYLFL</sequence>
<dbReference type="AlphaFoldDB" id="A0A942YGJ8"/>
<dbReference type="EMBL" id="JAGYPG010000002">
    <property type="protein sequence ID" value="MBS4195587.1"/>
    <property type="molecule type" value="Genomic_DNA"/>
</dbReference>
<dbReference type="GO" id="GO:0046872">
    <property type="term" value="F:metal ion binding"/>
    <property type="evidence" value="ECO:0007669"/>
    <property type="project" value="UniProtKB-KW"/>
</dbReference>
<dbReference type="Proteomes" id="UP000681414">
    <property type="component" value="Unassembled WGS sequence"/>
</dbReference>
<dbReference type="PROSITE" id="PS51819">
    <property type="entry name" value="VOC"/>
    <property type="match status" value="1"/>
</dbReference>
<dbReference type="InterPro" id="IPR018146">
    <property type="entry name" value="Glyoxalase_1_CS"/>
</dbReference>
<feature type="domain" description="VOC" evidence="2">
    <location>
        <begin position="8"/>
        <end position="80"/>
    </location>
</feature>
<proteinExistence type="predicted"/>
<gene>
    <name evidence="3" type="ORF">KHA97_11010</name>
</gene>
<evidence type="ECO:0000256" key="1">
    <source>
        <dbReference type="ARBA" id="ARBA00022723"/>
    </source>
</evidence>
<keyword evidence="1" id="KW-0479">Metal-binding</keyword>
<reference evidence="3 4" key="1">
    <citation type="submission" date="2021-05" db="EMBL/GenBank/DDBJ databases">
        <title>Novel Bacillus species.</title>
        <authorList>
            <person name="Liu G."/>
        </authorList>
    </citation>
    <scope>NUCLEOTIDE SEQUENCE [LARGE SCALE GENOMIC DNA]</scope>
    <source>
        <strain evidence="4">FJAT-49780</strain>
    </source>
</reference>
<evidence type="ECO:0000313" key="3">
    <source>
        <dbReference type="EMBL" id="MBS4195587.1"/>
    </source>
</evidence>
<organism evidence="3 4">
    <name type="scientific">Lederbergia citri</name>
    <dbReference type="NCBI Taxonomy" id="2833580"/>
    <lineage>
        <taxon>Bacteria</taxon>
        <taxon>Bacillati</taxon>
        <taxon>Bacillota</taxon>
        <taxon>Bacilli</taxon>
        <taxon>Bacillales</taxon>
        <taxon>Bacillaceae</taxon>
        <taxon>Lederbergia</taxon>
    </lineage>
</organism>
<evidence type="ECO:0000313" key="4">
    <source>
        <dbReference type="Proteomes" id="UP000681414"/>
    </source>
</evidence>
<dbReference type="InterPro" id="IPR029068">
    <property type="entry name" value="Glyas_Bleomycin-R_OHBP_Dase"/>
</dbReference>
<dbReference type="InterPro" id="IPR037523">
    <property type="entry name" value="VOC_core"/>
</dbReference>